<name>A0A399G0G3_UNCN2</name>
<evidence type="ECO:0000256" key="5">
    <source>
        <dbReference type="RuleBase" id="RU003684"/>
    </source>
</evidence>
<dbReference type="AlphaFoldDB" id="A0A399G0G3"/>
<dbReference type="NCBIfam" id="TIGR01230">
    <property type="entry name" value="agmatinase"/>
    <property type="match status" value="1"/>
</dbReference>
<keyword evidence="3 5" id="KW-0378">Hydrolase</keyword>
<evidence type="ECO:0000313" key="6">
    <source>
        <dbReference type="EMBL" id="RII01012.1"/>
    </source>
</evidence>
<dbReference type="Pfam" id="PF00491">
    <property type="entry name" value="Arginase"/>
    <property type="match status" value="1"/>
</dbReference>
<accession>A0A399G0G3</accession>
<comment type="similarity">
    <text evidence="1">Belongs to the arginase family. Agmatinase subfamily.</text>
</comment>
<dbReference type="PIRSF" id="PIRSF036979">
    <property type="entry name" value="Arginase"/>
    <property type="match status" value="1"/>
</dbReference>
<dbReference type="PROSITE" id="PS01053">
    <property type="entry name" value="ARGINASE_1"/>
    <property type="match status" value="1"/>
</dbReference>
<dbReference type="GO" id="GO:0046872">
    <property type="term" value="F:metal ion binding"/>
    <property type="evidence" value="ECO:0007669"/>
    <property type="project" value="UniProtKB-KW"/>
</dbReference>
<dbReference type="SUPFAM" id="SSF52768">
    <property type="entry name" value="Arginase/deacetylase"/>
    <property type="match status" value="1"/>
</dbReference>
<dbReference type="GO" id="GO:0033389">
    <property type="term" value="P:putrescine biosynthetic process from arginine, via agmatine"/>
    <property type="evidence" value="ECO:0007669"/>
    <property type="project" value="TreeGrafter"/>
</dbReference>
<organism evidence="6 7">
    <name type="scientific">candidate division NPL-UPA2 bacterium Unc8</name>
    <dbReference type="NCBI Taxonomy" id="1980939"/>
    <lineage>
        <taxon>Bacteria</taxon>
    </lineage>
</organism>
<feature type="binding site" evidence="4">
    <location>
        <position position="133"/>
    </location>
    <ligand>
        <name>Mn(2+)</name>
        <dbReference type="ChEBI" id="CHEBI:29035"/>
        <label>1</label>
    </ligand>
</feature>
<dbReference type="PROSITE" id="PS51409">
    <property type="entry name" value="ARGINASE_2"/>
    <property type="match status" value="1"/>
</dbReference>
<dbReference type="Proteomes" id="UP000266287">
    <property type="component" value="Unassembled WGS sequence"/>
</dbReference>
<dbReference type="PANTHER" id="PTHR11358">
    <property type="entry name" value="ARGINASE/AGMATINASE"/>
    <property type="match status" value="1"/>
</dbReference>
<evidence type="ECO:0000256" key="3">
    <source>
        <dbReference type="ARBA" id="ARBA00022801"/>
    </source>
</evidence>
<comment type="caution">
    <text evidence="6">The sequence shown here is derived from an EMBL/GenBank/DDBJ whole genome shotgun (WGS) entry which is preliminary data.</text>
</comment>
<dbReference type="InterPro" id="IPR020855">
    <property type="entry name" value="Ureohydrolase_Mn_BS"/>
</dbReference>
<dbReference type="InterPro" id="IPR023696">
    <property type="entry name" value="Ureohydrolase_dom_sf"/>
</dbReference>
<evidence type="ECO:0000313" key="7">
    <source>
        <dbReference type="Proteomes" id="UP000266287"/>
    </source>
</evidence>
<dbReference type="GO" id="GO:0008783">
    <property type="term" value="F:agmatinase activity"/>
    <property type="evidence" value="ECO:0007669"/>
    <property type="project" value="UniProtKB-EC"/>
</dbReference>
<dbReference type="InterPro" id="IPR005925">
    <property type="entry name" value="Agmatinase-rel"/>
</dbReference>
<evidence type="ECO:0000256" key="4">
    <source>
        <dbReference type="PIRSR" id="PIRSR036979-1"/>
    </source>
</evidence>
<sequence length="293" mass="32833">MRINFADLEEKFSGYDASRVIILPVSYEGTVTYRKGTAKGAKAIIRASRQLELYEEETGFEAYRVGIHTAKKVSGNGLSPEEIIDRVYARGRKLLDDGKFIVMIGGEHSLSIGMVKAFNEEYRDLSILQLDAHADLREEYGGSRHSHACVGKRILDFAPLTLLGVRSLRREDADYISQTERLNVFYAGKNIGEKRVADKIISTLSENVYLTIDLDFLDPSIMPSVGNPEPGGVSWTQAMKFFGYLAQRRNVVGFDVVELAPLPENIAPDFLAAKLIYKLLTYIIKKKAHRHKG</sequence>
<protein>
    <submittedName>
        <fullName evidence="6">Agmatinase</fullName>
        <ecNumber evidence="6">3.5.3.11</ecNumber>
    </submittedName>
</protein>
<proteinExistence type="inferred from homology"/>
<feature type="binding site" evidence="4">
    <location>
        <position position="213"/>
    </location>
    <ligand>
        <name>Mn(2+)</name>
        <dbReference type="ChEBI" id="CHEBI:29035"/>
        <label>1</label>
    </ligand>
</feature>
<feature type="binding site" evidence="4">
    <location>
        <position position="131"/>
    </location>
    <ligand>
        <name>Mn(2+)</name>
        <dbReference type="ChEBI" id="CHEBI:29035"/>
        <label>1</label>
    </ligand>
</feature>
<keyword evidence="4" id="KW-0464">Manganese</keyword>
<feature type="binding site" evidence="4">
    <location>
        <position position="215"/>
    </location>
    <ligand>
        <name>Mn(2+)</name>
        <dbReference type="ChEBI" id="CHEBI:29035"/>
        <label>1</label>
    </ligand>
</feature>
<feature type="binding site" evidence="4">
    <location>
        <position position="108"/>
    </location>
    <ligand>
        <name>Mn(2+)</name>
        <dbReference type="ChEBI" id="CHEBI:29035"/>
        <label>1</label>
    </ligand>
</feature>
<dbReference type="PANTHER" id="PTHR11358:SF26">
    <property type="entry name" value="GUANIDINO ACID HYDROLASE, MITOCHONDRIAL"/>
    <property type="match status" value="1"/>
</dbReference>
<reference evidence="6 7" key="1">
    <citation type="submission" date="2018-08" db="EMBL/GenBank/DDBJ databases">
        <title>Draft genome of candidate division NPL-UPA2 bacterium Unc8 that adapted to ultra-basic serpentinizing groundwater.</title>
        <authorList>
            <person name="Ishii S."/>
            <person name="Suzuki S."/>
            <person name="Nealson K.H."/>
        </authorList>
    </citation>
    <scope>NUCLEOTIDE SEQUENCE [LARGE SCALE GENOMIC DNA]</scope>
    <source>
        <strain evidence="6">Unc8</strain>
    </source>
</reference>
<dbReference type="CDD" id="cd11593">
    <property type="entry name" value="Agmatinase-like_2"/>
    <property type="match status" value="1"/>
</dbReference>
<dbReference type="EMBL" id="NDHY01000001">
    <property type="protein sequence ID" value="RII01012.1"/>
    <property type="molecule type" value="Genomic_DNA"/>
</dbReference>
<keyword evidence="2 4" id="KW-0479">Metal-binding</keyword>
<dbReference type="EC" id="3.5.3.11" evidence="6"/>
<evidence type="ECO:0000256" key="2">
    <source>
        <dbReference type="ARBA" id="ARBA00022723"/>
    </source>
</evidence>
<evidence type="ECO:0000256" key="1">
    <source>
        <dbReference type="ARBA" id="ARBA00009227"/>
    </source>
</evidence>
<gene>
    <name evidence="6" type="primary">speB</name>
    <name evidence="6" type="ORF">B9J77_00280</name>
</gene>
<feature type="binding site" evidence="4">
    <location>
        <position position="135"/>
    </location>
    <ligand>
        <name>Mn(2+)</name>
        <dbReference type="ChEBI" id="CHEBI:29035"/>
        <label>1</label>
    </ligand>
</feature>
<dbReference type="Gene3D" id="3.40.800.10">
    <property type="entry name" value="Ureohydrolase domain"/>
    <property type="match status" value="1"/>
</dbReference>
<dbReference type="InterPro" id="IPR006035">
    <property type="entry name" value="Ureohydrolase"/>
</dbReference>
<comment type="cofactor">
    <cofactor evidence="4">
        <name>Mn(2+)</name>
        <dbReference type="ChEBI" id="CHEBI:29035"/>
    </cofactor>
    <text evidence="4">Binds 2 manganese ions per subunit.</text>
</comment>